<sequence length="60" mass="6943">MDAKARFICLILRARRRNRASLAVWTHTKRLLVCGTSTVGIKKDDKDKENIGCTQYYEID</sequence>
<evidence type="ECO:0000313" key="2">
    <source>
        <dbReference type="Proteomes" id="UP000648187"/>
    </source>
</evidence>
<proteinExistence type="predicted"/>
<evidence type="ECO:0000313" key="1">
    <source>
        <dbReference type="EMBL" id="KAF9405811.1"/>
    </source>
</evidence>
<dbReference type="AlphaFoldDB" id="A0A835G171"/>
<name>A0A835G171_SPOEX</name>
<reference evidence="1" key="1">
    <citation type="submission" date="2020-08" db="EMBL/GenBank/DDBJ databases">
        <title>Spodoptera exigua strain:BAW_Kor-Di-RS1 Genome sequencing and assembly.</title>
        <authorList>
            <person name="Kim J."/>
            <person name="Nam H.Y."/>
            <person name="Kwon M."/>
            <person name="Choi J.H."/>
            <person name="Cho S.R."/>
            <person name="Kim G.-H."/>
        </authorList>
    </citation>
    <scope>NUCLEOTIDE SEQUENCE</scope>
    <source>
        <strain evidence="1">BAW_Kor-Di-RS1</strain>
        <tissue evidence="1">Whole-body</tissue>
    </source>
</reference>
<gene>
    <name evidence="1" type="ORF">HW555_013593</name>
</gene>
<organism evidence="1 2">
    <name type="scientific">Spodoptera exigua</name>
    <name type="common">Beet armyworm</name>
    <name type="synonym">Noctua fulgens</name>
    <dbReference type="NCBI Taxonomy" id="7107"/>
    <lineage>
        <taxon>Eukaryota</taxon>
        <taxon>Metazoa</taxon>
        <taxon>Ecdysozoa</taxon>
        <taxon>Arthropoda</taxon>
        <taxon>Hexapoda</taxon>
        <taxon>Insecta</taxon>
        <taxon>Pterygota</taxon>
        <taxon>Neoptera</taxon>
        <taxon>Endopterygota</taxon>
        <taxon>Lepidoptera</taxon>
        <taxon>Glossata</taxon>
        <taxon>Ditrysia</taxon>
        <taxon>Noctuoidea</taxon>
        <taxon>Noctuidae</taxon>
        <taxon>Amphipyrinae</taxon>
        <taxon>Spodoptera</taxon>
    </lineage>
</organism>
<protein>
    <submittedName>
        <fullName evidence="1">Uncharacterized protein</fullName>
    </submittedName>
</protein>
<dbReference type="EMBL" id="JACKWZ010000676">
    <property type="protein sequence ID" value="KAF9405811.1"/>
    <property type="molecule type" value="Genomic_DNA"/>
</dbReference>
<keyword evidence="2" id="KW-1185">Reference proteome</keyword>
<comment type="caution">
    <text evidence="1">The sequence shown here is derived from an EMBL/GenBank/DDBJ whole genome shotgun (WGS) entry which is preliminary data.</text>
</comment>
<accession>A0A835G171</accession>
<dbReference type="Proteomes" id="UP000648187">
    <property type="component" value="Unassembled WGS sequence"/>
</dbReference>